<sequence>MALTTYTELKTSVGDWLNRTDLTTVIPDFIALAEAQIERQLRTRQMIVRSTASIATEYSAVPDDFLETKSIKLTGTNPVTPLGFETVDSLDALSVQYRSSGVPIFFGIVGGQIRVLPIPDAAYTAELAYYAKLTKLSSTVASNWLLAQAPDVYLYGALLQAAPYLQDDARITVWSSLYQAGLDQLQIADDRGSTSGGTLLTRAKTFG</sequence>
<protein>
    <submittedName>
        <fullName evidence="1">Uncharacterized protein</fullName>
    </submittedName>
</protein>
<dbReference type="InterPro" id="IPR056209">
    <property type="entry name" value="SU10_adaptor"/>
</dbReference>
<accession>A0A6J5Q0S5</accession>
<dbReference type="EMBL" id="LR796963">
    <property type="protein sequence ID" value="CAB4177913.1"/>
    <property type="molecule type" value="Genomic_DNA"/>
</dbReference>
<reference evidence="1" key="1">
    <citation type="submission" date="2020-05" db="EMBL/GenBank/DDBJ databases">
        <authorList>
            <person name="Chiriac C."/>
            <person name="Salcher M."/>
            <person name="Ghai R."/>
            <person name="Kavagutti S V."/>
        </authorList>
    </citation>
    <scope>NUCLEOTIDE SEQUENCE</scope>
</reference>
<gene>
    <name evidence="1" type="ORF">UFOVP1016_10</name>
</gene>
<proteinExistence type="predicted"/>
<name>A0A6J5Q0S5_9CAUD</name>
<dbReference type="Pfam" id="PF24175">
    <property type="entry name" value="SU10_adaptor"/>
    <property type="match status" value="1"/>
</dbReference>
<organism evidence="1">
    <name type="scientific">uncultured Caudovirales phage</name>
    <dbReference type="NCBI Taxonomy" id="2100421"/>
    <lineage>
        <taxon>Viruses</taxon>
        <taxon>Duplodnaviria</taxon>
        <taxon>Heunggongvirae</taxon>
        <taxon>Uroviricota</taxon>
        <taxon>Caudoviricetes</taxon>
        <taxon>Peduoviridae</taxon>
        <taxon>Maltschvirus</taxon>
        <taxon>Maltschvirus maltsch</taxon>
    </lineage>
</organism>
<evidence type="ECO:0000313" key="1">
    <source>
        <dbReference type="EMBL" id="CAB4177913.1"/>
    </source>
</evidence>